<keyword evidence="9" id="KW-0472">Membrane</keyword>
<dbReference type="InterPro" id="IPR000818">
    <property type="entry name" value="TEA/ATTS_dom"/>
</dbReference>
<dbReference type="AlphaFoldDB" id="A0A0V1B189"/>
<keyword evidence="2" id="KW-0217">Developmental protein</keyword>
<evidence type="ECO:0000256" key="2">
    <source>
        <dbReference type="ARBA" id="ARBA00022473"/>
    </source>
</evidence>
<dbReference type="FunFam" id="2.70.50.80:FF:000005">
    <property type="entry name" value="Transcription enhancer factor-like protein egl-44"/>
    <property type="match status" value="1"/>
</dbReference>
<dbReference type="EMBL" id="JYDH01000131">
    <property type="protein sequence ID" value="KRY30806.1"/>
    <property type="molecule type" value="Genomic_DNA"/>
</dbReference>
<dbReference type="Gene3D" id="6.10.20.40">
    <property type="entry name" value="TEA/ATTS domain"/>
    <property type="match status" value="1"/>
</dbReference>
<evidence type="ECO:0000256" key="3">
    <source>
        <dbReference type="ARBA" id="ARBA00023015"/>
    </source>
</evidence>
<evidence type="ECO:0000256" key="5">
    <source>
        <dbReference type="ARBA" id="ARBA00023163"/>
    </source>
</evidence>
<dbReference type="Proteomes" id="UP000054776">
    <property type="component" value="Unassembled WGS sequence"/>
</dbReference>
<organism evidence="11 12">
    <name type="scientific">Trichinella spiralis</name>
    <name type="common">Trichina worm</name>
    <dbReference type="NCBI Taxonomy" id="6334"/>
    <lineage>
        <taxon>Eukaryota</taxon>
        <taxon>Metazoa</taxon>
        <taxon>Ecdysozoa</taxon>
        <taxon>Nematoda</taxon>
        <taxon>Enoplea</taxon>
        <taxon>Dorylaimia</taxon>
        <taxon>Trichinellida</taxon>
        <taxon>Trichinellidae</taxon>
        <taxon>Trichinella</taxon>
    </lineage>
</organism>
<dbReference type="Pfam" id="PF17725">
    <property type="entry name" value="YBD"/>
    <property type="match status" value="2"/>
</dbReference>
<feature type="region of interest" description="Disordered" evidence="8">
    <location>
        <begin position="90"/>
        <end position="110"/>
    </location>
</feature>
<evidence type="ECO:0000256" key="7">
    <source>
        <dbReference type="PROSITE-ProRule" id="PRU00505"/>
    </source>
</evidence>
<keyword evidence="12" id="KW-1185">Reference proteome</keyword>
<dbReference type="InterPro" id="IPR038096">
    <property type="entry name" value="TEA/ATTS_sf"/>
</dbReference>
<evidence type="ECO:0000256" key="1">
    <source>
        <dbReference type="ARBA" id="ARBA00004123"/>
    </source>
</evidence>
<feature type="compositionally biased region" description="Polar residues" evidence="8">
    <location>
        <begin position="40"/>
        <end position="59"/>
    </location>
</feature>
<dbReference type="FunCoup" id="A0A0V1B189">
    <property type="interactions" value="971"/>
</dbReference>
<proteinExistence type="predicted"/>
<dbReference type="InterPro" id="IPR041086">
    <property type="entry name" value="YBD"/>
</dbReference>
<feature type="transmembrane region" description="Helical" evidence="9">
    <location>
        <begin position="266"/>
        <end position="287"/>
    </location>
</feature>
<dbReference type="PANTHER" id="PTHR11834:SF0">
    <property type="entry name" value="PROTEIN SCALLOPED"/>
    <property type="match status" value="1"/>
</dbReference>
<evidence type="ECO:0000256" key="8">
    <source>
        <dbReference type="SAM" id="MobiDB-lite"/>
    </source>
</evidence>
<feature type="domain" description="TEA" evidence="10">
    <location>
        <begin position="127"/>
        <end position="230"/>
    </location>
</feature>
<dbReference type="Pfam" id="PF01285">
    <property type="entry name" value="TEA"/>
    <property type="match status" value="1"/>
</dbReference>
<keyword evidence="9" id="KW-1133">Transmembrane helix</keyword>
<reference evidence="11 12" key="1">
    <citation type="submission" date="2015-01" db="EMBL/GenBank/DDBJ databases">
        <title>Evolution of Trichinella species and genotypes.</title>
        <authorList>
            <person name="Korhonen P.K."/>
            <person name="Edoardo P."/>
            <person name="Giuseppe L.R."/>
            <person name="Gasser R.B."/>
        </authorList>
    </citation>
    <scope>NUCLEOTIDE SEQUENCE [LARGE SCALE GENOMIC DNA]</scope>
    <source>
        <strain evidence="11">ISS3</strain>
    </source>
</reference>
<dbReference type="GO" id="GO:0000981">
    <property type="term" value="F:DNA-binding transcription factor activity, RNA polymerase II-specific"/>
    <property type="evidence" value="ECO:0007669"/>
    <property type="project" value="TreeGrafter"/>
</dbReference>
<feature type="region of interest" description="Disordered" evidence="8">
    <location>
        <begin position="40"/>
        <end position="76"/>
    </location>
</feature>
<dbReference type="GO" id="GO:0035329">
    <property type="term" value="P:hippo signaling"/>
    <property type="evidence" value="ECO:0007669"/>
    <property type="project" value="TreeGrafter"/>
</dbReference>
<dbReference type="InterPro" id="IPR050937">
    <property type="entry name" value="TEC1_TEAD_TF"/>
</dbReference>
<dbReference type="PROSITE" id="PS00554">
    <property type="entry name" value="TEA_1"/>
    <property type="match status" value="1"/>
</dbReference>
<comment type="caution">
    <text evidence="11">The sequence shown here is derived from an EMBL/GenBank/DDBJ whole genome shotgun (WGS) entry which is preliminary data.</text>
</comment>
<dbReference type="PANTHER" id="PTHR11834">
    <property type="entry name" value="TRANSCRIPTIONAL ENHANCER FACTOR TEF RELATED"/>
    <property type="match status" value="1"/>
</dbReference>
<dbReference type="GO" id="GO:0005634">
    <property type="term" value="C:nucleus"/>
    <property type="evidence" value="ECO:0007669"/>
    <property type="project" value="UniProtKB-SubCell"/>
</dbReference>
<dbReference type="GO" id="GO:0000978">
    <property type="term" value="F:RNA polymerase II cis-regulatory region sequence-specific DNA binding"/>
    <property type="evidence" value="ECO:0007669"/>
    <property type="project" value="TreeGrafter"/>
</dbReference>
<keyword evidence="5" id="KW-0804">Transcription</keyword>
<keyword evidence="4" id="KW-0238">DNA-binding</keyword>
<dbReference type="eggNOG" id="KOG3841">
    <property type="taxonomic scope" value="Eukaryota"/>
</dbReference>
<dbReference type="GO" id="GO:0005667">
    <property type="term" value="C:transcription regulator complex"/>
    <property type="evidence" value="ECO:0007669"/>
    <property type="project" value="TreeGrafter"/>
</dbReference>
<keyword evidence="9" id="KW-0812">Transmembrane</keyword>
<evidence type="ECO:0000256" key="9">
    <source>
        <dbReference type="SAM" id="Phobius"/>
    </source>
</evidence>
<dbReference type="STRING" id="6334.A0A0V1B189"/>
<evidence type="ECO:0000259" key="10">
    <source>
        <dbReference type="PROSITE" id="PS51088"/>
    </source>
</evidence>
<keyword evidence="3" id="KW-0805">Transcription regulation</keyword>
<evidence type="ECO:0000256" key="6">
    <source>
        <dbReference type="ARBA" id="ARBA00023242"/>
    </source>
</evidence>
<dbReference type="OrthoDB" id="10006572at2759"/>
<keyword evidence="6" id="KW-0539">Nucleus</keyword>
<dbReference type="SMART" id="SM00426">
    <property type="entry name" value="TEA"/>
    <property type="match status" value="1"/>
</dbReference>
<evidence type="ECO:0000256" key="4">
    <source>
        <dbReference type="ARBA" id="ARBA00023125"/>
    </source>
</evidence>
<name>A0A0V1B189_TRISP</name>
<sequence>MNAALVKADGRGGKRDNNPLYASATRVDVDSAGIVESKMSTAESSDWSTSHSSPLSNGSQGSGHSGITVNGNGSRVDPIISTTAGVGNANTNANANANNNTDGTGNTNTNTNNNGGVGLPDSISPAATDAEGVWSPDIEQSFQEALAIYPPCGRRKIILSEEGKMYATGDDRLLLEKGGGGLLLLYLSVSRSRGRNELIARYIKLRTGKTRTRKQVSSHIQVLARKKARELSAKLKLNHVFATNNSNNKNSHCSTYITVNFKSCGMFKLLLLLLLLYLYFGGVAALLEFAEHGAKEKALNNLSNMSSAQIVSMSPMHSKITAAGLTGLYGAAPSFWQPGFSPPPSTTLANPLVSGASPGDVADVKPFSPMNPTAAAAAAAAAAVNYTFQRPTPVSLAGYSPGSLSLTAQHALTPVWEGRTVCSPRIRLCDFSAYCLPNPADPTRRHELVRISSAVTHADPLLEAIDISQVFDKFPSGKTGLRELYERGPQNAFFLVKFWADVSFNVPDEQAALFAVDSRYNKQAERWGGVGEDEKQYESNETMTISVSTKVCSFGKQVVEKVEIIHIVSKTVLSLQHEYPKFEKGRLVYRITRSPMCEYMNNFIHKLKKLPERYMMNSVLENFTILQVRDEGWGGLVTTKETQETLLCIAFVFEISDGDGSQHRVYRLTHTTK</sequence>
<dbReference type="InParanoid" id="A0A0V1B189"/>
<comment type="subcellular location">
    <subcellularLocation>
        <location evidence="1">Nucleus</location>
    </subcellularLocation>
</comment>
<gene>
    <name evidence="11" type="primary">TEAD1</name>
    <name evidence="11" type="ORF">T01_3240</name>
</gene>
<evidence type="ECO:0000313" key="12">
    <source>
        <dbReference type="Proteomes" id="UP000054776"/>
    </source>
</evidence>
<dbReference type="GO" id="GO:0048568">
    <property type="term" value="P:embryonic organ development"/>
    <property type="evidence" value="ECO:0007669"/>
    <property type="project" value="TreeGrafter"/>
</dbReference>
<protein>
    <submittedName>
        <fullName evidence="11">Transcriptional enhancer factor TEF-3</fullName>
    </submittedName>
</protein>
<dbReference type="PROSITE" id="PS51088">
    <property type="entry name" value="TEA_2"/>
    <property type="match status" value="1"/>
</dbReference>
<evidence type="ECO:0000313" key="11">
    <source>
        <dbReference type="EMBL" id="KRY30806.1"/>
    </source>
</evidence>
<feature type="DNA-binding region" description="TEA" evidence="7">
    <location>
        <begin position="127"/>
        <end position="230"/>
    </location>
</feature>
<accession>A0A0V1B189</accession>
<dbReference type="Gene3D" id="2.70.50.80">
    <property type="match status" value="1"/>
</dbReference>